<sequence length="99" mass="10788">QGWTRPPRMDAVAQVPPIPRQNNPPYNTGAFRFELTFSLNHPLEPPCATLRTPIYHPSVDPEGRVCQPLTTHAHWEHTTRAVQGGHRGDGGGAAPGVPP</sequence>
<keyword evidence="4" id="KW-1185">Reference proteome</keyword>
<feature type="region of interest" description="Disordered" evidence="1">
    <location>
        <begin position="77"/>
        <end position="99"/>
    </location>
</feature>
<dbReference type="InterPro" id="IPR016135">
    <property type="entry name" value="UBQ-conjugating_enzyme/RWD"/>
</dbReference>
<feature type="region of interest" description="Disordered" evidence="1">
    <location>
        <begin position="1"/>
        <end position="26"/>
    </location>
</feature>
<dbReference type="SUPFAM" id="SSF54495">
    <property type="entry name" value="UBC-like"/>
    <property type="match status" value="1"/>
</dbReference>
<evidence type="ECO:0000313" key="3">
    <source>
        <dbReference type="EMBL" id="NXA65883.1"/>
    </source>
</evidence>
<dbReference type="Gene3D" id="3.10.110.10">
    <property type="entry name" value="Ubiquitin Conjugating Enzyme"/>
    <property type="match status" value="1"/>
</dbReference>
<dbReference type="InterPro" id="IPR000608">
    <property type="entry name" value="UBC"/>
</dbReference>
<dbReference type="PROSITE" id="PS50127">
    <property type="entry name" value="UBC_2"/>
    <property type="match status" value="1"/>
</dbReference>
<protein>
    <submittedName>
        <fullName evidence="3">UB2L5 enzyme</fullName>
    </submittedName>
</protein>
<dbReference type="Proteomes" id="UP000586926">
    <property type="component" value="Unassembled WGS sequence"/>
</dbReference>
<organism evidence="3 4">
    <name type="scientific">Mohoua ochrocephala</name>
    <dbReference type="NCBI Taxonomy" id="874463"/>
    <lineage>
        <taxon>Eukaryota</taxon>
        <taxon>Metazoa</taxon>
        <taxon>Chordata</taxon>
        <taxon>Craniata</taxon>
        <taxon>Vertebrata</taxon>
        <taxon>Euteleostomi</taxon>
        <taxon>Archelosauria</taxon>
        <taxon>Archosauria</taxon>
        <taxon>Dinosauria</taxon>
        <taxon>Saurischia</taxon>
        <taxon>Theropoda</taxon>
        <taxon>Coelurosauria</taxon>
        <taxon>Aves</taxon>
        <taxon>Neognathae</taxon>
        <taxon>Neoaves</taxon>
        <taxon>Telluraves</taxon>
        <taxon>Australaves</taxon>
        <taxon>Passeriformes</taxon>
        <taxon>Meliphagoidea</taxon>
        <taxon>Acanthizidae</taxon>
        <taxon>Mohoua</taxon>
    </lineage>
</organism>
<gene>
    <name evidence="3" type="primary">Ube2l5</name>
    <name evidence="3" type="ORF">MOHOCH_R15082</name>
</gene>
<feature type="non-terminal residue" evidence="3">
    <location>
        <position position="1"/>
    </location>
</feature>
<evidence type="ECO:0000259" key="2">
    <source>
        <dbReference type="PROSITE" id="PS50127"/>
    </source>
</evidence>
<evidence type="ECO:0000313" key="4">
    <source>
        <dbReference type="Proteomes" id="UP000586926"/>
    </source>
</evidence>
<accession>A0A7K7XK58</accession>
<dbReference type="Pfam" id="PF00179">
    <property type="entry name" value="UQ_con"/>
    <property type="match status" value="1"/>
</dbReference>
<proteinExistence type="predicted"/>
<feature type="domain" description="UBC core" evidence="2">
    <location>
        <begin position="1"/>
        <end position="99"/>
    </location>
</feature>
<dbReference type="AlphaFoldDB" id="A0A7K7XK58"/>
<reference evidence="3 4" key="1">
    <citation type="submission" date="2019-09" db="EMBL/GenBank/DDBJ databases">
        <title>Bird 10,000 Genomes (B10K) Project - Family phase.</title>
        <authorList>
            <person name="Zhang G."/>
        </authorList>
    </citation>
    <scope>NUCLEOTIDE SEQUENCE [LARGE SCALE GENOMIC DNA]</scope>
    <source>
        <strain evidence="3">B10K-DU-030-22</strain>
        <tissue evidence="3">Blood</tissue>
    </source>
</reference>
<feature type="compositionally biased region" description="Gly residues" evidence="1">
    <location>
        <begin position="90"/>
        <end position="99"/>
    </location>
</feature>
<dbReference type="EMBL" id="VZTA01018313">
    <property type="protein sequence ID" value="NXA65883.1"/>
    <property type="molecule type" value="Genomic_DNA"/>
</dbReference>
<evidence type="ECO:0000256" key="1">
    <source>
        <dbReference type="SAM" id="MobiDB-lite"/>
    </source>
</evidence>
<feature type="non-terminal residue" evidence="3">
    <location>
        <position position="99"/>
    </location>
</feature>
<comment type="caution">
    <text evidence="3">The sequence shown here is derived from an EMBL/GenBank/DDBJ whole genome shotgun (WGS) entry which is preliminary data.</text>
</comment>
<name>A0A7K7XK58_9PASS</name>